<evidence type="ECO:0000313" key="2">
    <source>
        <dbReference type="Proteomes" id="UP000192223"/>
    </source>
</evidence>
<dbReference type="PANTHER" id="PTHR43802">
    <property type="entry name" value="ENOYL-COA HYDRATASE"/>
    <property type="match status" value="1"/>
</dbReference>
<reference evidence="3" key="1">
    <citation type="submission" date="2025-08" db="UniProtKB">
        <authorList>
            <consortium name="RefSeq"/>
        </authorList>
    </citation>
    <scope>IDENTIFICATION</scope>
    <source>
        <tissue evidence="3">Entire body</tissue>
    </source>
</reference>
<dbReference type="InterPro" id="IPR001753">
    <property type="entry name" value="Enoyl-CoA_hydra/iso"/>
</dbReference>
<dbReference type="Pfam" id="PF00378">
    <property type="entry name" value="ECH_1"/>
    <property type="match status" value="1"/>
</dbReference>
<dbReference type="CDD" id="cd06558">
    <property type="entry name" value="crotonase-like"/>
    <property type="match status" value="1"/>
</dbReference>
<comment type="similarity">
    <text evidence="1">Belongs to the enoyl-CoA hydratase/isomerase family.</text>
</comment>
<sequence>MHSIKKLCNIFNLSNLRQFHVCLYSSSEKSIIIDHMDYITVIGINRPQKRNCIDRSTAALLTEAITNFENDNKSRAAVLYGTGGNFCAGNDLDELANSNEDNFRNYCNNGLLGPTRRFIKKPIVAALSGYAVGGGLELAAMCDLRVMEDTAVLGLYNRRFGMPLLDGGSVRLTAMLGISRALDLILTGRLLHAKEALEWGLVNRIVDCGTSLGQAVNLATCLIKYPQKSLLADRKSAYNAAYKTAYVDLLEFERENGLKTLAEAKEGAKLFISGYGKHGKSFTLLEKDIPDWELEDNQHKS</sequence>
<dbReference type="OrthoDB" id="448450at2759"/>
<keyword evidence="2" id="KW-1185">Reference proteome</keyword>
<dbReference type="Gene3D" id="1.10.287.2460">
    <property type="match status" value="1"/>
</dbReference>
<dbReference type="Gene3D" id="3.90.226.10">
    <property type="entry name" value="2-enoyl-CoA Hydratase, Chain A, domain 1"/>
    <property type="match status" value="1"/>
</dbReference>
<dbReference type="NCBIfam" id="NF006108">
    <property type="entry name" value="PRK08259.1"/>
    <property type="match status" value="1"/>
</dbReference>
<dbReference type="PANTHER" id="PTHR43802:SF1">
    <property type="entry name" value="IP11341P-RELATED"/>
    <property type="match status" value="1"/>
</dbReference>
<dbReference type="InParanoid" id="A0A1W4W7E1"/>
<proteinExistence type="inferred from homology"/>
<evidence type="ECO:0000313" key="3">
    <source>
        <dbReference type="RefSeq" id="XP_018320009.1"/>
    </source>
</evidence>
<dbReference type="STRING" id="224129.A0A1W4W7E1"/>
<organism evidence="2 3">
    <name type="scientific">Agrilus planipennis</name>
    <name type="common">Emerald ash borer</name>
    <name type="synonym">Agrilus marcopoli</name>
    <dbReference type="NCBI Taxonomy" id="224129"/>
    <lineage>
        <taxon>Eukaryota</taxon>
        <taxon>Metazoa</taxon>
        <taxon>Ecdysozoa</taxon>
        <taxon>Arthropoda</taxon>
        <taxon>Hexapoda</taxon>
        <taxon>Insecta</taxon>
        <taxon>Pterygota</taxon>
        <taxon>Neoptera</taxon>
        <taxon>Endopterygota</taxon>
        <taxon>Coleoptera</taxon>
        <taxon>Polyphaga</taxon>
        <taxon>Elateriformia</taxon>
        <taxon>Buprestoidea</taxon>
        <taxon>Buprestidae</taxon>
        <taxon>Agrilinae</taxon>
        <taxon>Agrilus</taxon>
    </lineage>
</organism>
<dbReference type="FunCoup" id="A0A1W4W7E1">
    <property type="interactions" value="3"/>
</dbReference>
<dbReference type="Proteomes" id="UP000192223">
    <property type="component" value="Unplaced"/>
</dbReference>
<dbReference type="KEGG" id="apln:108733377"/>
<dbReference type="InterPro" id="IPR029045">
    <property type="entry name" value="ClpP/crotonase-like_dom_sf"/>
</dbReference>
<evidence type="ECO:0000256" key="1">
    <source>
        <dbReference type="ARBA" id="ARBA00005254"/>
    </source>
</evidence>
<dbReference type="GeneID" id="108733377"/>
<name>A0A1W4W7E1_AGRPL</name>
<gene>
    <name evidence="3" type="primary">LOC108733377</name>
</gene>
<dbReference type="RefSeq" id="XP_018320009.1">
    <property type="nucleotide sequence ID" value="XM_018464507.2"/>
</dbReference>
<dbReference type="AlphaFoldDB" id="A0A1W4W7E1"/>
<protein>
    <submittedName>
        <fullName evidence="3">Uncharacterized protein LOC108733377</fullName>
    </submittedName>
</protein>
<accession>A0A1W4W7E1</accession>
<dbReference type="SUPFAM" id="SSF52096">
    <property type="entry name" value="ClpP/crotonase"/>
    <property type="match status" value="1"/>
</dbReference>